<evidence type="ECO:0000259" key="14">
    <source>
        <dbReference type="Pfam" id="PF07715"/>
    </source>
</evidence>
<evidence type="ECO:0000256" key="2">
    <source>
        <dbReference type="ARBA" id="ARBA00022448"/>
    </source>
</evidence>
<feature type="domain" description="TonB-dependent receptor-like beta-barrel" evidence="13">
    <location>
        <begin position="223"/>
        <end position="656"/>
    </location>
</feature>
<evidence type="ECO:0000256" key="1">
    <source>
        <dbReference type="ARBA" id="ARBA00004571"/>
    </source>
</evidence>
<dbReference type="Proteomes" id="UP001252186">
    <property type="component" value="Unassembled WGS sequence"/>
</dbReference>
<dbReference type="EMBL" id="JAVRHV010000001">
    <property type="protein sequence ID" value="MDT0552543.1"/>
    <property type="molecule type" value="Genomic_DNA"/>
</dbReference>
<evidence type="ECO:0000256" key="11">
    <source>
        <dbReference type="PROSITE-ProRule" id="PRU01360"/>
    </source>
</evidence>
<evidence type="ECO:0000313" key="16">
    <source>
        <dbReference type="Proteomes" id="UP001252186"/>
    </source>
</evidence>
<evidence type="ECO:0000256" key="4">
    <source>
        <dbReference type="ARBA" id="ARBA00022496"/>
    </source>
</evidence>
<keyword evidence="7" id="KW-0406">Ion transport</keyword>
<keyword evidence="4" id="KW-0410">Iron transport</keyword>
<keyword evidence="15" id="KW-0675">Receptor</keyword>
<comment type="caution">
    <text evidence="15">The sequence shown here is derived from an EMBL/GenBank/DDBJ whole genome shotgun (WGS) entry which is preliminary data.</text>
</comment>
<keyword evidence="16" id="KW-1185">Reference proteome</keyword>
<keyword evidence="5 11" id="KW-0812">Transmembrane</keyword>
<protein>
    <submittedName>
        <fullName evidence="15">TonB-dependent receptor</fullName>
    </submittedName>
</protein>
<evidence type="ECO:0000256" key="6">
    <source>
        <dbReference type="ARBA" id="ARBA00023004"/>
    </source>
</evidence>
<dbReference type="SUPFAM" id="SSF56935">
    <property type="entry name" value="Porins"/>
    <property type="match status" value="1"/>
</dbReference>
<reference evidence="15 16" key="1">
    <citation type="submission" date="2023-09" db="EMBL/GenBank/DDBJ databases">
        <authorList>
            <person name="Rey-Velasco X."/>
        </authorList>
    </citation>
    <scope>NUCLEOTIDE SEQUENCE [LARGE SCALE GENOMIC DNA]</scope>
    <source>
        <strain evidence="15 16">P050</strain>
    </source>
</reference>
<dbReference type="InterPro" id="IPR036942">
    <property type="entry name" value="Beta-barrel_TonB_sf"/>
</dbReference>
<feature type="domain" description="TonB-dependent receptor plug" evidence="14">
    <location>
        <begin position="50"/>
        <end position="157"/>
    </location>
</feature>
<evidence type="ECO:0000256" key="10">
    <source>
        <dbReference type="ARBA" id="ARBA00023237"/>
    </source>
</evidence>
<gene>
    <name evidence="15" type="ORF">RM519_04735</name>
</gene>
<dbReference type="Pfam" id="PF00593">
    <property type="entry name" value="TonB_dep_Rec_b-barrel"/>
    <property type="match status" value="1"/>
</dbReference>
<dbReference type="InterPro" id="IPR000531">
    <property type="entry name" value="Beta-barrel_TonB"/>
</dbReference>
<comment type="subcellular location">
    <subcellularLocation>
        <location evidence="1 11">Cell outer membrane</location>
        <topology evidence="1 11">Multi-pass membrane protein</topology>
    </subcellularLocation>
</comment>
<sequence length="698" mass="78704">MRCTFSGLLVLLSFYTTYSQKEVVHQTDSIQNSELLDEIVVKSSHFRSSLKSTPSSISVLKSAVINSSNTINIASVLNTIPGLYMHNGTLTTNRITIRGIGSRNLFGTSKIRAYYKDIPLTNGSGFSTIEDIDMKAIGSVEILKGPSSSLYGSGLGGTIQINPFSNKNNSFGSIEYYNGSFGMQKINAIINYSSSNGSTSIIYSNLHSDGYRENNETDRETISLNSSYNLNENNQLNIFATYIDLKAFIPSSLNEQDYINDPTKAAFTWGRAKGYEDYKKGLFGLSWQHKYSQNTEQYTSIFTSFLDAYEPRPFNILQEKTNGIGIRSRLNSSFQLFSKQFEYVIGGELFSDTNEYQTFENLYREYPPETGSVQGGLLSDLKEKRSYFNLFLDSKYHFSNTLFLSAGLNLNKTYYDLTDYYNNENDNLSGDYKYDLIVSPKAALTYAFAKNNMVFISSSHGFSTPSLEETLLPNGLINTAIKPESGWNFEIGSRGQIIKNHSYDVALFRMNVKDLLVARRTGDNQFIGVNAGKTTYNGLEIATYHQLIKSDNIDLKIHNAFTLNNFKFKDFVTEQNDYSGNDLTGVPNQVFNSSLFLNFKSGAYISANYNYIGSIPMRDDNSKYSESYQIINTKFGFKAALFENVIFDFYGGINNIFDEKYASMLLINASSFGGNAPRYYYPGEPINYYFGMQLNYQF</sequence>
<evidence type="ECO:0000256" key="9">
    <source>
        <dbReference type="ARBA" id="ARBA00023136"/>
    </source>
</evidence>
<dbReference type="PANTHER" id="PTHR32552:SF81">
    <property type="entry name" value="TONB-DEPENDENT OUTER MEMBRANE RECEPTOR"/>
    <property type="match status" value="1"/>
</dbReference>
<keyword evidence="10 11" id="KW-0998">Cell outer membrane</keyword>
<evidence type="ECO:0000259" key="13">
    <source>
        <dbReference type="Pfam" id="PF00593"/>
    </source>
</evidence>
<dbReference type="RefSeq" id="WP_311592418.1">
    <property type="nucleotide sequence ID" value="NZ_JAVRHV010000001.1"/>
</dbReference>
<evidence type="ECO:0000256" key="3">
    <source>
        <dbReference type="ARBA" id="ARBA00022452"/>
    </source>
</evidence>
<keyword evidence="9 11" id="KW-0472">Membrane</keyword>
<organism evidence="15 16">
    <name type="scientific">Urechidicola vernalis</name>
    <dbReference type="NCBI Taxonomy" id="3075600"/>
    <lineage>
        <taxon>Bacteria</taxon>
        <taxon>Pseudomonadati</taxon>
        <taxon>Bacteroidota</taxon>
        <taxon>Flavobacteriia</taxon>
        <taxon>Flavobacteriales</taxon>
        <taxon>Flavobacteriaceae</taxon>
        <taxon>Urechidicola</taxon>
    </lineage>
</organism>
<keyword evidence="2 11" id="KW-0813">Transport</keyword>
<dbReference type="PROSITE" id="PS52016">
    <property type="entry name" value="TONB_DEPENDENT_REC_3"/>
    <property type="match status" value="1"/>
</dbReference>
<proteinExistence type="inferred from homology"/>
<evidence type="ECO:0000256" key="8">
    <source>
        <dbReference type="ARBA" id="ARBA00023077"/>
    </source>
</evidence>
<keyword evidence="6" id="KW-0408">Iron</keyword>
<dbReference type="Pfam" id="PF07715">
    <property type="entry name" value="Plug"/>
    <property type="match status" value="1"/>
</dbReference>
<dbReference type="PANTHER" id="PTHR32552">
    <property type="entry name" value="FERRICHROME IRON RECEPTOR-RELATED"/>
    <property type="match status" value="1"/>
</dbReference>
<dbReference type="Gene3D" id="2.40.170.20">
    <property type="entry name" value="TonB-dependent receptor, beta-barrel domain"/>
    <property type="match status" value="1"/>
</dbReference>
<keyword evidence="3 11" id="KW-1134">Transmembrane beta strand</keyword>
<dbReference type="Gene3D" id="2.170.130.10">
    <property type="entry name" value="TonB-dependent receptor, plug domain"/>
    <property type="match status" value="1"/>
</dbReference>
<evidence type="ECO:0000256" key="5">
    <source>
        <dbReference type="ARBA" id="ARBA00022692"/>
    </source>
</evidence>
<evidence type="ECO:0000256" key="7">
    <source>
        <dbReference type="ARBA" id="ARBA00023065"/>
    </source>
</evidence>
<keyword evidence="8 12" id="KW-0798">TonB box</keyword>
<comment type="similarity">
    <text evidence="11 12">Belongs to the TonB-dependent receptor family.</text>
</comment>
<evidence type="ECO:0000256" key="12">
    <source>
        <dbReference type="RuleBase" id="RU003357"/>
    </source>
</evidence>
<evidence type="ECO:0000313" key="15">
    <source>
        <dbReference type="EMBL" id="MDT0552543.1"/>
    </source>
</evidence>
<name>A0ABU2Y2V6_9FLAO</name>
<dbReference type="InterPro" id="IPR037066">
    <property type="entry name" value="Plug_dom_sf"/>
</dbReference>
<dbReference type="InterPro" id="IPR039426">
    <property type="entry name" value="TonB-dep_rcpt-like"/>
</dbReference>
<accession>A0ABU2Y2V6</accession>
<dbReference type="InterPro" id="IPR012910">
    <property type="entry name" value="Plug_dom"/>
</dbReference>